<feature type="compositionally biased region" description="Polar residues" evidence="2">
    <location>
        <begin position="2846"/>
        <end position="2859"/>
    </location>
</feature>
<feature type="region of interest" description="Disordered" evidence="2">
    <location>
        <begin position="249"/>
        <end position="282"/>
    </location>
</feature>
<feature type="compositionally biased region" description="Low complexity" evidence="2">
    <location>
        <begin position="1310"/>
        <end position="1325"/>
    </location>
</feature>
<feature type="compositionally biased region" description="Polar residues" evidence="2">
    <location>
        <begin position="153"/>
        <end position="162"/>
    </location>
</feature>
<feature type="compositionally biased region" description="Low complexity" evidence="2">
    <location>
        <begin position="1213"/>
        <end position="1234"/>
    </location>
</feature>
<feature type="compositionally biased region" description="Basic and acidic residues" evidence="2">
    <location>
        <begin position="471"/>
        <end position="489"/>
    </location>
</feature>
<feature type="compositionally biased region" description="Polar residues" evidence="2">
    <location>
        <begin position="2429"/>
        <end position="2444"/>
    </location>
</feature>
<accession>A0ABR5BVM3</accession>
<feature type="region of interest" description="Disordered" evidence="2">
    <location>
        <begin position="663"/>
        <end position="710"/>
    </location>
</feature>
<feature type="compositionally biased region" description="Low complexity" evidence="2">
    <location>
        <begin position="999"/>
        <end position="1012"/>
    </location>
</feature>
<feature type="compositionally biased region" description="Polar residues" evidence="2">
    <location>
        <begin position="249"/>
        <end position="265"/>
    </location>
</feature>
<feature type="compositionally biased region" description="Polar residues" evidence="2">
    <location>
        <begin position="1834"/>
        <end position="1851"/>
    </location>
</feature>
<reference evidence="3 4" key="1">
    <citation type="submission" date="2015-01" db="EMBL/GenBank/DDBJ databases">
        <title>The Genome Sequence of Cryptococcus gattii EJB2.</title>
        <authorList>
            <consortium name="The Broad Institute Genomics Platform"/>
            <person name="Cuomo C."/>
            <person name="Litvintseva A."/>
            <person name="Chen Y."/>
            <person name="Heitman J."/>
            <person name="Sun S."/>
            <person name="Springer D."/>
            <person name="Dromer F."/>
            <person name="Young S."/>
            <person name="Zeng Q."/>
            <person name="Gargeya S."/>
            <person name="Abouelleil A."/>
            <person name="Alvarado L."/>
            <person name="Chapman S.B."/>
            <person name="Gainer-Dewar J."/>
            <person name="Goldberg J."/>
            <person name="Griggs A."/>
            <person name="Gujja S."/>
            <person name="Hansen M."/>
            <person name="Howarth C."/>
            <person name="Imamovic A."/>
            <person name="Larimer J."/>
            <person name="Murphy C."/>
            <person name="Naylor J."/>
            <person name="Pearson M."/>
            <person name="Priest M."/>
            <person name="Roberts A."/>
            <person name="Saif S."/>
            <person name="Shea T."/>
            <person name="Sykes S."/>
            <person name="Wortman J."/>
            <person name="Nusbaum C."/>
            <person name="Birren B."/>
        </authorList>
    </citation>
    <scope>NUCLEOTIDE SEQUENCE [LARGE SCALE GENOMIC DNA]</scope>
    <source>
        <strain evidence="3 4">EJB2</strain>
    </source>
</reference>
<evidence type="ECO:0008006" key="5">
    <source>
        <dbReference type="Google" id="ProtNLM"/>
    </source>
</evidence>
<feature type="compositionally biased region" description="Polar residues" evidence="2">
    <location>
        <begin position="980"/>
        <end position="998"/>
    </location>
</feature>
<evidence type="ECO:0000256" key="2">
    <source>
        <dbReference type="SAM" id="MobiDB-lite"/>
    </source>
</evidence>
<feature type="compositionally biased region" description="Polar residues" evidence="2">
    <location>
        <begin position="2709"/>
        <end position="2719"/>
    </location>
</feature>
<feature type="compositionally biased region" description="Polar residues" evidence="2">
    <location>
        <begin position="27"/>
        <end position="61"/>
    </location>
</feature>
<feature type="compositionally biased region" description="Polar residues" evidence="2">
    <location>
        <begin position="878"/>
        <end position="889"/>
    </location>
</feature>
<feature type="region of interest" description="Disordered" evidence="2">
    <location>
        <begin position="1448"/>
        <end position="1539"/>
    </location>
</feature>
<feature type="region of interest" description="Disordered" evidence="2">
    <location>
        <begin position="467"/>
        <end position="511"/>
    </location>
</feature>
<evidence type="ECO:0000256" key="1">
    <source>
        <dbReference type="SAM" id="Coils"/>
    </source>
</evidence>
<feature type="region of interest" description="Disordered" evidence="2">
    <location>
        <begin position="2419"/>
        <end position="2535"/>
    </location>
</feature>
<feature type="region of interest" description="Disordered" evidence="2">
    <location>
        <begin position="1282"/>
        <end position="1330"/>
    </location>
</feature>
<feature type="compositionally biased region" description="Basic and acidic residues" evidence="2">
    <location>
        <begin position="2524"/>
        <end position="2535"/>
    </location>
</feature>
<feature type="region of interest" description="Disordered" evidence="2">
    <location>
        <begin position="2690"/>
        <end position="2722"/>
    </location>
</feature>
<feature type="compositionally biased region" description="Polar residues" evidence="2">
    <location>
        <begin position="2512"/>
        <end position="2523"/>
    </location>
</feature>
<feature type="region of interest" description="Disordered" evidence="2">
    <location>
        <begin position="1035"/>
        <end position="1067"/>
    </location>
</feature>
<organism evidence="3 4">
    <name type="scientific">Cryptococcus gattii EJB2</name>
    <dbReference type="NCBI Taxonomy" id="1296103"/>
    <lineage>
        <taxon>Eukaryota</taxon>
        <taxon>Fungi</taxon>
        <taxon>Dikarya</taxon>
        <taxon>Basidiomycota</taxon>
        <taxon>Agaricomycotina</taxon>
        <taxon>Tremellomycetes</taxon>
        <taxon>Tremellales</taxon>
        <taxon>Cryptococcaceae</taxon>
        <taxon>Cryptococcus</taxon>
        <taxon>Cryptococcus gattii species complex</taxon>
    </lineage>
</organism>
<feature type="coiled-coil region" evidence="1">
    <location>
        <begin position="2012"/>
        <end position="2046"/>
    </location>
</feature>
<feature type="compositionally biased region" description="Polar residues" evidence="2">
    <location>
        <begin position="2596"/>
        <end position="2615"/>
    </location>
</feature>
<feature type="compositionally biased region" description="Polar residues" evidence="2">
    <location>
        <begin position="940"/>
        <end position="957"/>
    </location>
</feature>
<feature type="compositionally biased region" description="Basic and acidic residues" evidence="2">
    <location>
        <begin position="1597"/>
        <end position="1614"/>
    </location>
</feature>
<feature type="region of interest" description="Disordered" evidence="2">
    <location>
        <begin position="3052"/>
        <end position="3074"/>
    </location>
</feature>
<sequence>MPDPPLSPTPRRWHSSSDSPHPDFASLLSTFETTSIPDESKSLTPVWTTPKTASSKLSLSNGKEEGTVEGEYTTASEHAEVESDMPDIRTISPSPQKSLDSKRLLRPLSPLLPPSRTQILDDNASAIGGKASKAHAAEFNSLQSGLRDVPYSSSTFNSSATHTEPIPPENTGQSTATMDAAYDGVLAQLDALTKANAASAPQSASSTSHTKGISNLYHPVPLRQPMLGVSSAMPQPKTGLFTGEVSRLSTLSERTERSSNSSDNRLSPLAPPSYRSHTRSESAAAIANKYPLPSSPAKKAPSFETLQATPKKASDLIRMFESKSTPTKGELPPIPQPQVALSPSCILPERTLPAPPLPPKPDIASVAIRAERPVGANPQAYTSAPIHPPEVPLPLSQVRTMIASWRTRSGSPSPETGIIKEGSIRLLRSCDKGWNVSIRRRNKNEQQQQLGGQQMPEDLADIDMNEQMTGPHDKVKPQTDTDGNHRDDDQSPTTSRSFRSNCKVPLEPKQFTGEPLRTGTLYYLNVHDEGRRPNYEWVRADGRLYSEGLQLTWISPKGRATVTLDLEFCDGRLLYPQDKNKNAHGPIEVASTYSLNNPMAGDDIGTLAAKRQGALADNLYPFKLVYDDGVERLACDTARDRVRWVNAIWTVLEQTRAPIANRSMSLRANRSSSDHDSDGDGSASTQFSAEDYQPHPSPLGNLNPPLYTTDDAVIETSGGLHAPIVRKDSRKLAAQGLEKVRSLRRVASEADLKECASDLSSAERPPAITTYHNEMPLSTYSVLPTTSQGFVPQLAMTGALPSERTSWTAQPPQTTVENIDGHGTNSVTTIQSYRDAGGVLKHESVVDPPYIAPIDKQSSSSMQTSKFDSVHSIFKTSKTTGSSYQTAHSLPSRDSHYSTALAGSASSNSASENMTNAPLSPQRYQLRDAPVPSFQGVSPRASNNVSQGHTPSVNIGLQTPFVPVESSSAYGSADTRDHSSSTLSRPPATDYTTATSNVLSTPSAAAASASPSRTLRSSEWASAFPYPVSHHAFSEKAVSRDTDRLSSRRGSRTWTHASHPDSDDDMLADLERRSSTGSSVSKPKVKSYYATAASAPSKTEWTANTYNDGKISSGKNPLGNTVDNTSYDTAVESAYTSAPSWQAQSTYIATALGATAYHTGINSNIASSHTFTGRPAAPVPAVKSAQPISISTASAVPAERISAPTVQQTSPPSLSIPGSDPTSSSWSTTESSTTVKDFQNTDVNRLLNFLQGQELAKQGQTTRIGNQLDRIERKVYQIAENQSALASRDPPPPPPPSKDSDDESTPPSSPTLSSSSSSSTETARPVTPPPLIVPEVINQQFDDLRNLLGTLIGRQEDLLGRQDMLARELERKRRFDVQLPDRGPGLARLEDLLERVLNRVGDSDFADEYRPTVQNNKDYLASHFATPKTEGTIEGSMYGGGESVYSSEFDGRGRRAPVNSMSSGYKRRRLGPSERAPESLIESEIPSPDFDDNFALSGLPPDTPPQEFISRQPQGRPKLFTKPLRQHSQPVPQHVPQHSTAQEYHGPEYNEEEYEPDAEQPVTEYVPLVQPDPEPTPYPAEETTVQQSPIHPSVPLRTEKDYHDDYRPYQDETYTRGPARQAPPPQQLNLPTPVNSSRNMPPYHARPGPSMRPPFPPGFSMPLPGPGMTDMPRPNLPRIAGVRDPISTTYFRRGFPPGPMGPMGMFPGPMGIPGPGMGPFMPGLRPGLSGYGGSIGPNVNPSLRRLGLFPPGVTSTTGDYGLPAAAHYRNGTVPGGAPMGLPPPVNSGHTVTADTGLGNTTTESTVTTPSTLMEEIVTPAASLTHIPEPVHVSVTTSRTKPSHIASLQNPPTMAPSMAPNLSTSGADSDNGFTRALENTQTIAVTQGDQQNEMSRYLHGMSDQIADGTLTTQNRLADILGDIGALREQIKPKHVHAHVLPDGTVVLDNDDIVDGIRGVPAPTPPDLPPPPPPPPSATHVEGRILSDGTVMVGGNIVDGIKGAPSPSTPATPTAALEEEIAKEEVKNMEQDKKLAELQEKVEELIARTAPKETVIYEEEEILSIKAATSSPRVNPSSMETPAYNIMPTPFITSAAISTALRPSESISSDAVPATPVVPAVTRTQNLTGNGSHGRTVIREREIVREGPTGRQKEIIVEEQSRDSGEMPAGKVAGSPKDAAVADTAAHSAPHMTLAATTADDSMITSMPAGTAVSSLHDLTQPSTSAKGGVGGPAPILSAGMAGPRYAASHISTRINPRTGKPLTIPHALSAHSMSPIETEHNFRDQPSHLVREEHEEIISHPNVNGPPVVTHNTTRSYTQLPAGSMSSGDGFVGEPQSVEDGATYAPGHAHSLGRASSAIFADTARQGTGANTLSAFSENPLSMAVHTEGHYSNHENTIAQRPAIPHQINMHEIDTVAPGPIPIDVRGKSGSHTSQTSPPMGNSPPSVGAPSDVSAGFRASSATGHVPSEVGMRTAPSSAAGNLPVVHTSNNVPSEKKHTNAWDTNHPRPGNPTKLSNLPEINTNAKDHSPSNGAHDSHIDLARAALMESDPSAPAANVDGSKKSGVHWDPRIPTKEVPVHPRRGLETSSGDYPPATNLANVPSGSNANSSDDNTATADKAHVSLGNAGASSTHAAQPGTDQMMGPMAHSSGNFRKPKSRESVRPSRDPKSADHIPTMADLAEEGRDLATHPAGQTVHVPPHPTSDPPNKLRNTVPSSTEGSLAHPQVIAHNVPGETALTSQVASRAPSVHPSVPQHDSSRASAHEPAVLEEVLLPDGRTAYIKSSTSTTADPNPDTLLFGHVAARRVVSPSDYVGSPSMPPPPPGARPPSTLKKPSSAISADGTELASASVTPKSLNDGATNRAPAESELGKGHCSVCCPHGARLPTGVPIEACAHQNGALGEAVPGTSSKLATPSGQRSQRSIGRLGRPPSIHRITTPEGSATGEEEDIPFEQEGILADGSTSSDPTITPNKLATKRKTPSLTPEEEAMEDVRKLAVKQKAAAEQAGSEKAEREAEAAEKEAKRQLADERHRQNMEALANLQKILDALSAEHREEKATEGEKSKEQEKRRGDKTVRDKKIIEALDKLVAERDEAKKKAAADDKKPGTQAILDALKTSGDGQAAFLRKLATEVMEQNSYQHRLTQQAAQASAREQVGFNLAGYLDDFSKALSGEVRVLLKEVGDLRESRRALYIDLMAILPYPVNPPKNQVKEEKNPPTQPIPPAGIPAWPGWAAPLPVAGGTRPLPQPGVINMGSGAVPAPPPPTGVSVRALTKDFFLLTSF</sequence>
<feature type="region of interest" description="Disordered" evidence="2">
    <location>
        <begin position="153"/>
        <end position="175"/>
    </location>
</feature>
<feature type="region of interest" description="Disordered" evidence="2">
    <location>
        <begin position="1201"/>
        <end position="1237"/>
    </location>
</feature>
<feature type="compositionally biased region" description="Basic and acidic residues" evidence="2">
    <location>
        <begin position="2559"/>
        <end position="2584"/>
    </location>
</feature>
<proteinExistence type="predicted"/>
<feature type="compositionally biased region" description="Polar residues" evidence="2">
    <location>
        <begin position="2906"/>
        <end position="2922"/>
    </location>
</feature>
<name>A0ABR5BVM3_9TREE</name>
<keyword evidence="4" id="KW-1185">Reference proteome</keyword>
<feature type="region of interest" description="Disordered" evidence="2">
    <location>
        <begin position="2809"/>
        <end position="2871"/>
    </location>
</feature>
<dbReference type="EMBL" id="KN848680">
    <property type="protein sequence ID" value="KIR79639.1"/>
    <property type="molecule type" value="Genomic_DNA"/>
</dbReference>
<feature type="compositionally biased region" description="Low complexity" evidence="2">
    <location>
        <begin position="898"/>
        <end position="911"/>
    </location>
</feature>
<feature type="compositionally biased region" description="Basic and acidic residues" evidence="2">
    <location>
        <begin position="3007"/>
        <end position="3034"/>
    </location>
</feature>
<feature type="region of interest" description="Disordered" evidence="2">
    <location>
        <begin position="1567"/>
        <end position="1655"/>
    </location>
</feature>
<evidence type="ECO:0000313" key="3">
    <source>
        <dbReference type="EMBL" id="KIR79639.1"/>
    </source>
</evidence>
<feature type="region of interest" description="Disordered" evidence="2">
    <location>
        <begin position="1957"/>
        <end position="1977"/>
    </location>
</feature>
<feature type="region of interest" description="Disordered" evidence="2">
    <location>
        <begin position="2738"/>
        <end position="2763"/>
    </location>
</feature>
<gene>
    <name evidence="3" type="ORF">I306_03386</name>
</gene>
<keyword evidence="1" id="KW-0175">Coiled coil</keyword>
<feature type="compositionally biased region" description="Pro residues" evidence="2">
    <location>
        <begin position="2817"/>
        <end position="2826"/>
    </location>
</feature>
<feature type="region of interest" description="Disordered" evidence="2">
    <location>
        <begin position="2904"/>
        <end position="3038"/>
    </location>
</feature>
<feature type="region of interest" description="Disordered" evidence="2">
    <location>
        <begin position="930"/>
        <end position="1012"/>
    </location>
</feature>
<feature type="compositionally biased region" description="Polar residues" evidence="2">
    <location>
        <begin position="2960"/>
        <end position="2972"/>
    </location>
</feature>
<dbReference type="SUPFAM" id="SSF50729">
    <property type="entry name" value="PH domain-like"/>
    <property type="match status" value="1"/>
</dbReference>
<dbReference type="Proteomes" id="UP000054272">
    <property type="component" value="Unassembled WGS sequence"/>
</dbReference>
<feature type="region of interest" description="Disordered" evidence="2">
    <location>
        <begin position="1"/>
        <end position="102"/>
    </location>
</feature>
<feature type="compositionally biased region" description="Basic and acidic residues" evidence="2">
    <location>
        <begin position="2657"/>
        <end position="2671"/>
    </location>
</feature>
<feature type="compositionally biased region" description="Low complexity" evidence="2">
    <location>
        <begin position="1526"/>
        <end position="1539"/>
    </location>
</feature>
<feature type="region of interest" description="Disordered" evidence="2">
    <location>
        <begin position="290"/>
        <end position="309"/>
    </location>
</feature>
<feature type="region of interest" description="Disordered" evidence="2">
    <location>
        <begin position="1834"/>
        <end position="1853"/>
    </location>
</feature>
<feature type="compositionally biased region" description="Basic and acidic residues" evidence="2">
    <location>
        <begin position="1035"/>
        <end position="1046"/>
    </location>
</feature>
<feature type="compositionally biased region" description="Pro residues" evidence="2">
    <location>
        <begin position="1960"/>
        <end position="1975"/>
    </location>
</feature>
<feature type="compositionally biased region" description="Polar residues" evidence="2">
    <location>
        <begin position="491"/>
        <end position="500"/>
    </location>
</feature>
<protein>
    <recommendedName>
        <fullName evidence="5">PH domain-containing protein</fullName>
    </recommendedName>
</protein>
<feature type="region of interest" description="Disordered" evidence="2">
    <location>
        <begin position="2156"/>
        <end position="2184"/>
    </location>
</feature>
<feature type="region of interest" description="Disordered" evidence="2">
    <location>
        <begin position="878"/>
        <end position="917"/>
    </location>
</feature>
<feature type="region of interest" description="Disordered" evidence="2">
    <location>
        <begin position="2549"/>
        <end position="2673"/>
    </location>
</feature>
<evidence type="ECO:0000313" key="4">
    <source>
        <dbReference type="Proteomes" id="UP000054272"/>
    </source>
</evidence>